<organism evidence="1 2">
    <name type="scientific">Circinella minor</name>
    <dbReference type="NCBI Taxonomy" id="1195481"/>
    <lineage>
        <taxon>Eukaryota</taxon>
        <taxon>Fungi</taxon>
        <taxon>Fungi incertae sedis</taxon>
        <taxon>Mucoromycota</taxon>
        <taxon>Mucoromycotina</taxon>
        <taxon>Mucoromycetes</taxon>
        <taxon>Mucorales</taxon>
        <taxon>Lichtheimiaceae</taxon>
        <taxon>Circinella</taxon>
    </lineage>
</organism>
<dbReference type="EMBL" id="JAEPRB010001324">
    <property type="protein sequence ID" value="KAG2205444.1"/>
    <property type="molecule type" value="Genomic_DNA"/>
</dbReference>
<proteinExistence type="predicted"/>
<gene>
    <name evidence="1" type="ORF">INT45_004133</name>
</gene>
<reference evidence="1 2" key="1">
    <citation type="submission" date="2020-12" db="EMBL/GenBank/DDBJ databases">
        <title>Metabolic potential, ecology and presence of endohyphal bacteria is reflected in genomic diversity of Mucoromycotina.</title>
        <authorList>
            <person name="Muszewska A."/>
            <person name="Okrasinska A."/>
            <person name="Steczkiewicz K."/>
            <person name="Drgas O."/>
            <person name="Orlowska M."/>
            <person name="Perlinska-Lenart U."/>
            <person name="Aleksandrzak-Piekarczyk T."/>
            <person name="Szatraj K."/>
            <person name="Zielenkiewicz U."/>
            <person name="Pilsyk S."/>
            <person name="Malc E."/>
            <person name="Mieczkowski P."/>
            <person name="Kruszewska J.S."/>
            <person name="Biernat P."/>
            <person name="Pawlowska J."/>
        </authorList>
    </citation>
    <scope>NUCLEOTIDE SEQUENCE [LARGE SCALE GENOMIC DNA]</scope>
    <source>
        <strain evidence="1 2">CBS 142.35</strain>
    </source>
</reference>
<evidence type="ECO:0000313" key="2">
    <source>
        <dbReference type="Proteomes" id="UP000646827"/>
    </source>
</evidence>
<dbReference type="AlphaFoldDB" id="A0A8H7R6R7"/>
<name>A0A8H7R6R7_9FUNG</name>
<keyword evidence="2" id="KW-1185">Reference proteome</keyword>
<sequence>MTTRNIQLNCPHCRWTMVGTREEVKEHLSECITAKIERVRATTDPVAFPMDRTI</sequence>
<comment type="caution">
    <text evidence="1">The sequence shown here is derived from an EMBL/GenBank/DDBJ whole genome shotgun (WGS) entry which is preliminary data.</text>
</comment>
<feature type="non-terminal residue" evidence="1">
    <location>
        <position position="54"/>
    </location>
</feature>
<protein>
    <submittedName>
        <fullName evidence="1">Uncharacterized protein</fullName>
    </submittedName>
</protein>
<accession>A0A8H7R6R7</accession>
<dbReference type="Proteomes" id="UP000646827">
    <property type="component" value="Unassembled WGS sequence"/>
</dbReference>
<evidence type="ECO:0000313" key="1">
    <source>
        <dbReference type="EMBL" id="KAG2205444.1"/>
    </source>
</evidence>
<dbReference type="OrthoDB" id="2256811at2759"/>